<keyword evidence="6" id="KW-0735">Signal-anchor</keyword>
<evidence type="ECO:0000256" key="7">
    <source>
        <dbReference type="ARBA" id="ARBA00022989"/>
    </source>
</evidence>
<comment type="subcellular location">
    <subcellularLocation>
        <location evidence="1">Golgi apparatus membrane</location>
        <topology evidence="1">Single-pass type II membrane protein</topology>
    </subcellularLocation>
</comment>
<evidence type="ECO:0000256" key="1">
    <source>
        <dbReference type="ARBA" id="ARBA00004323"/>
    </source>
</evidence>
<dbReference type="InterPro" id="IPR001675">
    <property type="entry name" value="Glyco_trans_29"/>
</dbReference>
<keyword evidence="9" id="KW-0472">Membrane</keyword>
<dbReference type="KEGG" id="csem:103392744"/>
<dbReference type="GeneID" id="103392744"/>
<feature type="disulfide bond" evidence="12">
    <location>
        <begin position="140"/>
        <end position="289"/>
    </location>
</feature>
<dbReference type="OrthoDB" id="10264956at2759"/>
<keyword evidence="3" id="KW-0328">Glycosyltransferase</keyword>
<dbReference type="CTD" id="338596"/>
<reference evidence="13" key="2">
    <citation type="submission" date="2025-05" db="UniProtKB">
        <authorList>
            <consortium name="Ensembl"/>
        </authorList>
    </citation>
    <scope>IDENTIFICATION</scope>
</reference>
<keyword evidence="14" id="KW-1185">Reference proteome</keyword>
<dbReference type="GO" id="GO:0000139">
    <property type="term" value="C:Golgi membrane"/>
    <property type="evidence" value="ECO:0007669"/>
    <property type="project" value="UniProtKB-SubCell"/>
</dbReference>
<evidence type="ECO:0000256" key="8">
    <source>
        <dbReference type="ARBA" id="ARBA00023034"/>
    </source>
</evidence>
<name>A0A3P8VQN0_CYNSE</name>
<evidence type="ECO:0000256" key="12">
    <source>
        <dbReference type="PIRSR" id="PIRSR005557-2"/>
    </source>
</evidence>
<dbReference type="PANTHER" id="PTHR11987">
    <property type="entry name" value="ALPHA-2,8-SIALYLTRANSFERASE"/>
    <property type="match status" value="1"/>
</dbReference>
<dbReference type="Proteomes" id="UP000265120">
    <property type="component" value="Chromosome 17"/>
</dbReference>
<dbReference type="RefSeq" id="XP_008327675.1">
    <property type="nucleotide sequence ID" value="XM_008329453.3"/>
</dbReference>
<dbReference type="Ensembl" id="ENSCSET00000015780.1">
    <property type="protein sequence ID" value="ENSCSEP00000015589.1"/>
    <property type="gene ID" value="ENSCSEG00000010021.1"/>
</dbReference>
<sequence>MRGQLLKTLFSLMITLLVGSLLTTVIWHDKKVDPQRVVPQRKNAPQPAELCTRCRETINKILQGYSTTWKRQEDNYQKFRSQLNSKCHGFEKAIITQYNTPVGSKIWYETEKKRSVQITPDIFSTFIKLHPFSNETKETCAVVGNGGILSNSSCGQTIDSAQFVMRCNLPPLQNGYENHVGVKTDLVTANPSILRDKYGSLMGRRRPFVTNLQVYGSSLLLFPAFSYSFNTAISLRAAYTIEDFKSPSRPIYFNPEYLQRLNTFWRSQGLKEVRLSTGLIMASLALEVCKEVHLYGFWPFTNHPYDLRNLTNHYYDDIQTKTKFHTIPDEFALLLRLHSQGILRIHLEDCPPGKK</sequence>
<dbReference type="GO" id="GO:0006491">
    <property type="term" value="P:N-glycan processing"/>
    <property type="evidence" value="ECO:0007669"/>
    <property type="project" value="TreeGrafter"/>
</dbReference>
<evidence type="ECO:0000256" key="5">
    <source>
        <dbReference type="ARBA" id="ARBA00022692"/>
    </source>
</evidence>
<dbReference type="GO" id="GO:0003828">
    <property type="term" value="F:alpha-N-acetylneuraminate alpha-2,8-sialyltransferase activity"/>
    <property type="evidence" value="ECO:0007669"/>
    <property type="project" value="TreeGrafter"/>
</dbReference>
<keyword evidence="5" id="KW-0812">Transmembrane</keyword>
<dbReference type="Ensembl" id="ENSCSET00000015772.1">
    <property type="protein sequence ID" value="ENSCSEP00000015581.1"/>
    <property type="gene ID" value="ENSCSEG00000010021.1"/>
</dbReference>
<keyword evidence="7" id="KW-1133">Transmembrane helix</keyword>
<dbReference type="InterPro" id="IPR012163">
    <property type="entry name" value="Sialyl_trans"/>
</dbReference>
<dbReference type="GeneTree" id="ENSGT01030000234535"/>
<dbReference type="GO" id="GO:0021628">
    <property type="term" value="P:olfactory nerve formation"/>
    <property type="evidence" value="ECO:0007669"/>
    <property type="project" value="Ensembl"/>
</dbReference>
<keyword evidence="4" id="KW-0808">Transferase</keyword>
<evidence type="ECO:0000256" key="10">
    <source>
        <dbReference type="ARBA" id="ARBA00023157"/>
    </source>
</evidence>
<evidence type="ECO:0000256" key="3">
    <source>
        <dbReference type="ARBA" id="ARBA00022676"/>
    </source>
</evidence>
<dbReference type="Pfam" id="PF00777">
    <property type="entry name" value="Glyco_transf_29"/>
    <property type="match status" value="1"/>
</dbReference>
<dbReference type="InterPro" id="IPR050943">
    <property type="entry name" value="Glycosyltr_29_Sialyltrsf"/>
</dbReference>
<evidence type="ECO:0000256" key="6">
    <source>
        <dbReference type="ARBA" id="ARBA00022968"/>
    </source>
</evidence>
<reference evidence="13 14" key="1">
    <citation type="journal article" date="2014" name="Nat. Genet.">
        <title>Whole-genome sequence of a flatfish provides insights into ZW sex chromosome evolution and adaptation to a benthic lifestyle.</title>
        <authorList>
            <person name="Chen S."/>
            <person name="Zhang G."/>
            <person name="Shao C."/>
            <person name="Huang Q."/>
            <person name="Liu G."/>
            <person name="Zhang P."/>
            <person name="Song W."/>
            <person name="An N."/>
            <person name="Chalopin D."/>
            <person name="Volff J.N."/>
            <person name="Hong Y."/>
            <person name="Li Q."/>
            <person name="Sha Z."/>
            <person name="Zhou H."/>
            <person name="Xie M."/>
            <person name="Yu Q."/>
            <person name="Liu Y."/>
            <person name="Xiang H."/>
            <person name="Wang N."/>
            <person name="Wu K."/>
            <person name="Yang C."/>
            <person name="Zhou Q."/>
            <person name="Liao X."/>
            <person name="Yang L."/>
            <person name="Hu Q."/>
            <person name="Zhang J."/>
            <person name="Meng L."/>
            <person name="Jin L."/>
            <person name="Tian Y."/>
            <person name="Lian J."/>
            <person name="Yang J."/>
            <person name="Miao G."/>
            <person name="Liu S."/>
            <person name="Liang Z."/>
            <person name="Yan F."/>
            <person name="Li Y."/>
            <person name="Sun B."/>
            <person name="Zhang H."/>
            <person name="Zhang J."/>
            <person name="Zhu Y."/>
            <person name="Du M."/>
            <person name="Zhao Y."/>
            <person name="Schartl M."/>
            <person name="Tang Q."/>
            <person name="Wang J."/>
        </authorList>
    </citation>
    <scope>NUCLEOTIDE SEQUENCE</scope>
</reference>
<evidence type="ECO:0000256" key="2">
    <source>
        <dbReference type="ARBA" id="ARBA00006003"/>
    </source>
</evidence>
<dbReference type="PIRSF" id="PIRSF005557">
    <property type="entry name" value="Sialyl_trans"/>
    <property type="match status" value="1"/>
</dbReference>
<proteinExistence type="inferred from homology"/>
<evidence type="ECO:0000256" key="4">
    <source>
        <dbReference type="ARBA" id="ARBA00022679"/>
    </source>
</evidence>
<dbReference type="GO" id="GO:0071699">
    <property type="term" value="P:olfactory placode morphogenesis"/>
    <property type="evidence" value="ECO:0007669"/>
    <property type="project" value="Ensembl"/>
</dbReference>
<keyword evidence="10" id="KW-1015">Disulfide bond</keyword>
<dbReference type="InterPro" id="IPR038578">
    <property type="entry name" value="GT29-like_sf"/>
</dbReference>
<dbReference type="Gene3D" id="3.90.1480.20">
    <property type="entry name" value="Glycosyl transferase family 29"/>
    <property type="match status" value="1"/>
</dbReference>
<keyword evidence="8" id="KW-0333">Golgi apparatus</keyword>
<accession>A0A3P8VQN0</accession>
<evidence type="ECO:0000313" key="14">
    <source>
        <dbReference type="Proteomes" id="UP000265120"/>
    </source>
</evidence>
<dbReference type="FunFam" id="3.90.1480.20:FF:000001">
    <property type="entry name" value="ST8 alpha-N-acetyl-neuraminide alpha-2,8-sialyltransferase 2"/>
    <property type="match status" value="1"/>
</dbReference>
<dbReference type="STRING" id="244447.ENSCSEP00000015589"/>
<evidence type="ECO:0000256" key="11">
    <source>
        <dbReference type="ARBA" id="ARBA00023180"/>
    </source>
</evidence>
<comment type="similarity">
    <text evidence="2">Belongs to the glycosyltransferase 29 family.</text>
</comment>
<evidence type="ECO:0000313" key="13">
    <source>
        <dbReference type="Ensembl" id="ENSCSEP00000015581.1"/>
    </source>
</evidence>
<organism evidence="13 14">
    <name type="scientific">Cynoglossus semilaevis</name>
    <name type="common">Tongue sole</name>
    <dbReference type="NCBI Taxonomy" id="244447"/>
    <lineage>
        <taxon>Eukaryota</taxon>
        <taxon>Metazoa</taxon>
        <taxon>Chordata</taxon>
        <taxon>Craniata</taxon>
        <taxon>Vertebrata</taxon>
        <taxon>Euteleostomi</taxon>
        <taxon>Actinopterygii</taxon>
        <taxon>Neopterygii</taxon>
        <taxon>Teleostei</taxon>
        <taxon>Neoteleostei</taxon>
        <taxon>Acanthomorphata</taxon>
        <taxon>Carangaria</taxon>
        <taxon>Pleuronectiformes</taxon>
        <taxon>Pleuronectoidei</taxon>
        <taxon>Cynoglossidae</taxon>
        <taxon>Cynoglossinae</taxon>
        <taxon>Cynoglossus</taxon>
    </lineage>
</organism>
<dbReference type="PANTHER" id="PTHR11987:SF50">
    <property type="entry name" value="ALPHA-2,8-SIALYLTRANSFERASE 8F"/>
    <property type="match status" value="1"/>
</dbReference>
<dbReference type="GO" id="GO:0009311">
    <property type="term" value="P:oligosaccharide metabolic process"/>
    <property type="evidence" value="ECO:0007669"/>
    <property type="project" value="TreeGrafter"/>
</dbReference>
<dbReference type="AlphaFoldDB" id="A0A3P8VQN0"/>
<keyword evidence="11" id="KW-0325">Glycoprotein</keyword>
<evidence type="ECO:0000256" key="9">
    <source>
        <dbReference type="ARBA" id="ARBA00023136"/>
    </source>
</evidence>
<protein>
    <submittedName>
        <fullName evidence="13">ST8 alpha-N-acetyl-neuraminide alpha-2,8-sialyltransferase 6</fullName>
    </submittedName>
</protein>